<comment type="caution">
    <text evidence="1">The sequence shown here is derived from an EMBL/GenBank/DDBJ whole genome shotgun (WGS) entry which is preliminary data.</text>
</comment>
<keyword evidence="2" id="KW-1185">Reference proteome</keyword>
<dbReference type="Proteomes" id="UP001597511">
    <property type="component" value="Unassembled WGS sequence"/>
</dbReference>
<organism evidence="1 2">
    <name type="scientific">Terrimonas rubra</name>
    <dbReference type="NCBI Taxonomy" id="1035890"/>
    <lineage>
        <taxon>Bacteria</taxon>
        <taxon>Pseudomonadati</taxon>
        <taxon>Bacteroidota</taxon>
        <taxon>Chitinophagia</taxon>
        <taxon>Chitinophagales</taxon>
        <taxon>Chitinophagaceae</taxon>
        <taxon>Terrimonas</taxon>
    </lineage>
</organism>
<dbReference type="RefSeq" id="WP_386100621.1">
    <property type="nucleotide sequence ID" value="NZ_JBHUOZ010000003.1"/>
</dbReference>
<dbReference type="InterPro" id="IPR021272">
    <property type="entry name" value="DUF2851"/>
</dbReference>
<evidence type="ECO:0000313" key="2">
    <source>
        <dbReference type="Proteomes" id="UP001597511"/>
    </source>
</evidence>
<proteinExistence type="predicted"/>
<dbReference type="Pfam" id="PF11013">
    <property type="entry name" value="DUF2851"/>
    <property type="match status" value="1"/>
</dbReference>
<accession>A0ABW6A8H9</accession>
<reference evidence="2" key="1">
    <citation type="journal article" date="2019" name="Int. J. Syst. Evol. Microbiol.">
        <title>The Global Catalogue of Microorganisms (GCM) 10K type strain sequencing project: providing services to taxonomists for standard genome sequencing and annotation.</title>
        <authorList>
            <consortium name="The Broad Institute Genomics Platform"/>
            <consortium name="The Broad Institute Genome Sequencing Center for Infectious Disease"/>
            <person name="Wu L."/>
            <person name="Ma J."/>
        </authorList>
    </citation>
    <scope>NUCLEOTIDE SEQUENCE [LARGE SCALE GENOMIC DNA]</scope>
    <source>
        <strain evidence="2">KCTC 23299</strain>
    </source>
</reference>
<dbReference type="EMBL" id="JBHUOZ010000003">
    <property type="protein sequence ID" value="MFD2921057.1"/>
    <property type="molecule type" value="Genomic_DNA"/>
</dbReference>
<protein>
    <submittedName>
        <fullName evidence="1">DUF2851 family protein</fullName>
    </submittedName>
</protein>
<name>A0ABW6A8H9_9BACT</name>
<evidence type="ECO:0000313" key="1">
    <source>
        <dbReference type="EMBL" id="MFD2921057.1"/>
    </source>
</evidence>
<sequence>MNERLLQYIWQFQYFNKHQLQTTDQETLTIFFPGLLNTHQGPDFSQAKIQIGNTTWVGSVEVHIKTSDWLKHGHDGDLHYDQVILHVVWQDDRPGNKPGNHPVLALCNLVPKVLLSRYEQLLQQKGFIPCENSIAGVKDIVWQGWKERLLVERLSRKAAMVLEHFDNNRHSWEDVFWWQLAANFGLKVNRDAFEAVARSLPVQLLARHRNQVQQLEALLLGQAGLLAGESEDQYVVLLQKEYSFLQKKYRLPVVHSPVYFLRMRPANFPTIRLAQLAMLVHQSLHLFSIIVETKDLATIARLFAIKPNDYWLYHYRLNQPTAYREKQLGATMFDSIVINTICPVLFAYGLYHQQEPVKNKAVNWLLATRAEQNGITDDFKQIGIRCKHAGDSQALLELKTRYCREKRCLDCAVGNSILKTTMNPK</sequence>
<gene>
    <name evidence="1" type="ORF">ACFS6H_15130</name>
</gene>